<reference evidence="2" key="2">
    <citation type="submission" date="2015-02" db="UniProtKB">
        <authorList>
            <consortium name="EnsemblMetazoa"/>
        </authorList>
    </citation>
    <scope>IDENTIFICATION</scope>
</reference>
<name>T1IPW8_STRMM</name>
<accession>T1IPW8</accession>
<keyword evidence="3" id="KW-1185">Reference proteome</keyword>
<feature type="region of interest" description="Disordered" evidence="1">
    <location>
        <begin position="1"/>
        <end position="41"/>
    </location>
</feature>
<evidence type="ECO:0000313" key="2">
    <source>
        <dbReference type="EnsemblMetazoa" id="SMAR003074-PA"/>
    </source>
</evidence>
<dbReference type="Proteomes" id="UP000014500">
    <property type="component" value="Unassembled WGS sequence"/>
</dbReference>
<dbReference type="EMBL" id="JH431265">
    <property type="status" value="NOT_ANNOTATED_CDS"/>
    <property type="molecule type" value="Genomic_DNA"/>
</dbReference>
<evidence type="ECO:0000256" key="1">
    <source>
        <dbReference type="SAM" id="MobiDB-lite"/>
    </source>
</evidence>
<evidence type="ECO:0000313" key="3">
    <source>
        <dbReference type="Proteomes" id="UP000014500"/>
    </source>
</evidence>
<sequence length="113" mass="12240">MHANEVPAGLDMREQKPNCTANKTGSKTRIGNNTHLGANGAGRANRDTVVIFICWVWSGQWKNLAPTQENDATDLKILAPVIGVDEAQIAHPIPDTARQVQKWVVGKTSGRQG</sequence>
<dbReference type="HOGENOM" id="CLU_2136591_0_0_1"/>
<organism evidence="2 3">
    <name type="scientific">Strigamia maritima</name>
    <name type="common">European centipede</name>
    <name type="synonym">Geophilus maritimus</name>
    <dbReference type="NCBI Taxonomy" id="126957"/>
    <lineage>
        <taxon>Eukaryota</taxon>
        <taxon>Metazoa</taxon>
        <taxon>Ecdysozoa</taxon>
        <taxon>Arthropoda</taxon>
        <taxon>Myriapoda</taxon>
        <taxon>Chilopoda</taxon>
        <taxon>Pleurostigmophora</taxon>
        <taxon>Geophilomorpha</taxon>
        <taxon>Linotaeniidae</taxon>
        <taxon>Strigamia</taxon>
    </lineage>
</organism>
<proteinExistence type="predicted"/>
<dbReference type="EnsemblMetazoa" id="SMAR003074-RA">
    <property type="protein sequence ID" value="SMAR003074-PA"/>
    <property type="gene ID" value="SMAR003074"/>
</dbReference>
<protein>
    <submittedName>
        <fullName evidence="2">Uncharacterized protein</fullName>
    </submittedName>
</protein>
<feature type="compositionally biased region" description="Polar residues" evidence="1">
    <location>
        <begin position="17"/>
        <end position="36"/>
    </location>
</feature>
<dbReference type="AlphaFoldDB" id="T1IPW8"/>
<reference evidence="3" key="1">
    <citation type="submission" date="2011-05" db="EMBL/GenBank/DDBJ databases">
        <authorList>
            <person name="Richards S.R."/>
            <person name="Qu J."/>
            <person name="Jiang H."/>
            <person name="Jhangiani S.N."/>
            <person name="Agravi P."/>
            <person name="Goodspeed R."/>
            <person name="Gross S."/>
            <person name="Mandapat C."/>
            <person name="Jackson L."/>
            <person name="Mathew T."/>
            <person name="Pu L."/>
            <person name="Thornton R."/>
            <person name="Saada N."/>
            <person name="Wilczek-Boney K.B."/>
            <person name="Lee S."/>
            <person name="Kovar C."/>
            <person name="Wu Y."/>
            <person name="Scherer S.E."/>
            <person name="Worley K.C."/>
            <person name="Muzny D.M."/>
            <person name="Gibbs R."/>
        </authorList>
    </citation>
    <scope>NUCLEOTIDE SEQUENCE</scope>
    <source>
        <strain evidence="3">Brora</strain>
    </source>
</reference>